<comment type="caution">
    <text evidence="2">The sequence shown here is derived from an EMBL/GenBank/DDBJ whole genome shotgun (WGS) entry which is preliminary data.</text>
</comment>
<dbReference type="RefSeq" id="WP_408153807.1">
    <property type="nucleotide sequence ID" value="NZ_JAQQCJ010000012.1"/>
</dbReference>
<organism evidence="2 3">
    <name type="scientific">Paraburkholderia strydomiana</name>
    <dbReference type="NCBI Taxonomy" id="1245417"/>
    <lineage>
        <taxon>Bacteria</taxon>
        <taxon>Pseudomonadati</taxon>
        <taxon>Pseudomonadota</taxon>
        <taxon>Betaproteobacteria</taxon>
        <taxon>Burkholderiales</taxon>
        <taxon>Burkholderiaceae</taxon>
        <taxon>Paraburkholderia</taxon>
    </lineage>
</organism>
<reference evidence="2 3" key="1">
    <citation type="journal article" date="2024" name="Chem. Sci.">
        <title>Discovery of megapolipeptins by genome mining of a Burkholderiales bacteria collection.</title>
        <authorList>
            <person name="Paulo B.S."/>
            <person name="Recchia M.J.J."/>
            <person name="Lee S."/>
            <person name="Fergusson C.H."/>
            <person name="Romanowski S.B."/>
            <person name="Hernandez A."/>
            <person name="Krull N."/>
            <person name="Liu D.Y."/>
            <person name="Cavanagh H."/>
            <person name="Bos A."/>
            <person name="Gray C.A."/>
            <person name="Murphy B.T."/>
            <person name="Linington R.G."/>
            <person name="Eustaquio A.S."/>
        </authorList>
    </citation>
    <scope>NUCLEOTIDE SEQUENCE [LARGE SCALE GENOMIC DNA]</scope>
    <source>
        <strain evidence="2 3">RL17-350-BIC-E</strain>
    </source>
</reference>
<gene>
    <name evidence="2" type="ORF">PQQ73_16875</name>
</gene>
<keyword evidence="3" id="KW-1185">Reference proteome</keyword>
<name>A0ABW9EGA8_9BURK</name>
<accession>A0ABW9EGA8</accession>
<evidence type="ECO:0000313" key="2">
    <source>
        <dbReference type="EMBL" id="MFM0718006.1"/>
    </source>
</evidence>
<dbReference type="Proteomes" id="UP001629392">
    <property type="component" value="Unassembled WGS sequence"/>
</dbReference>
<evidence type="ECO:0000313" key="3">
    <source>
        <dbReference type="Proteomes" id="UP001629392"/>
    </source>
</evidence>
<sequence>MEIIDAHPMRTVKKQREPEPDGDRYLMPEEEQCLRDSLDAYDEAVRDEQRNVARRLRRRINAR</sequence>
<proteinExistence type="predicted"/>
<evidence type="ECO:0008006" key="4">
    <source>
        <dbReference type="Google" id="ProtNLM"/>
    </source>
</evidence>
<evidence type="ECO:0000256" key="1">
    <source>
        <dbReference type="SAM" id="MobiDB-lite"/>
    </source>
</evidence>
<protein>
    <recommendedName>
        <fullName evidence="4">Transcriptional regulator</fullName>
    </recommendedName>
</protein>
<dbReference type="EMBL" id="JAQQCL010000011">
    <property type="protein sequence ID" value="MFM0718006.1"/>
    <property type="molecule type" value="Genomic_DNA"/>
</dbReference>
<feature type="region of interest" description="Disordered" evidence="1">
    <location>
        <begin position="1"/>
        <end position="25"/>
    </location>
</feature>